<comment type="caution">
    <text evidence="2">The sequence shown here is derived from an EMBL/GenBank/DDBJ whole genome shotgun (WGS) entry which is preliminary data.</text>
</comment>
<dbReference type="Pfam" id="PF00567">
    <property type="entry name" value="TUDOR"/>
    <property type="match status" value="1"/>
</dbReference>
<dbReference type="Gene3D" id="2.30.30.140">
    <property type="match status" value="1"/>
</dbReference>
<dbReference type="Proteomes" id="UP000593567">
    <property type="component" value="Unassembled WGS sequence"/>
</dbReference>
<keyword evidence="3" id="KW-1185">Reference proteome</keyword>
<protein>
    <submittedName>
        <fullName evidence="2">TDRD3</fullName>
    </submittedName>
</protein>
<dbReference type="EMBL" id="VXIV02003404">
    <property type="protein sequence ID" value="KAF6017392.1"/>
    <property type="molecule type" value="Genomic_DNA"/>
</dbReference>
<dbReference type="AlphaFoldDB" id="A0A7J7ITY3"/>
<evidence type="ECO:0000313" key="3">
    <source>
        <dbReference type="Proteomes" id="UP000593567"/>
    </source>
</evidence>
<feature type="domain" description="Tudor" evidence="1">
    <location>
        <begin position="1"/>
        <end position="52"/>
    </location>
</feature>
<evidence type="ECO:0000259" key="1">
    <source>
        <dbReference type="PROSITE" id="PS50304"/>
    </source>
</evidence>
<proteinExistence type="predicted"/>
<name>A0A7J7ITY3_BUGNE</name>
<accession>A0A7J7ITY3</accession>
<dbReference type="PROSITE" id="PS50304">
    <property type="entry name" value="TUDOR"/>
    <property type="match status" value="1"/>
</dbReference>
<evidence type="ECO:0000313" key="2">
    <source>
        <dbReference type="EMBL" id="KAF6017392.1"/>
    </source>
</evidence>
<reference evidence="2" key="1">
    <citation type="submission" date="2020-06" db="EMBL/GenBank/DDBJ databases">
        <title>Draft genome of Bugula neritina, a colonial animal packing powerful symbionts and potential medicines.</title>
        <authorList>
            <person name="Rayko M."/>
        </authorList>
    </citation>
    <scope>NUCLEOTIDE SEQUENCE [LARGE SCALE GENOMIC DNA]</scope>
    <source>
        <strain evidence="2">Kwan_BN1</strain>
    </source>
</reference>
<gene>
    <name evidence="2" type="ORF">EB796_024306</name>
</gene>
<dbReference type="InterPro" id="IPR002999">
    <property type="entry name" value="Tudor"/>
</dbReference>
<dbReference type="OrthoDB" id="10023235at2759"/>
<dbReference type="SUPFAM" id="SSF63748">
    <property type="entry name" value="Tudor/PWWP/MBT"/>
    <property type="match status" value="1"/>
</dbReference>
<sequence>MAKYWEDGQFYRFKVLNHLSPAVVVGIFLDYGNTEEVNINDIKPIHMLTHQPQYSEYEGEYSQGLCFSETKLPKSVG</sequence>
<organism evidence="2 3">
    <name type="scientific">Bugula neritina</name>
    <name type="common">Brown bryozoan</name>
    <name type="synonym">Sertularia neritina</name>
    <dbReference type="NCBI Taxonomy" id="10212"/>
    <lineage>
        <taxon>Eukaryota</taxon>
        <taxon>Metazoa</taxon>
        <taxon>Spiralia</taxon>
        <taxon>Lophotrochozoa</taxon>
        <taxon>Bryozoa</taxon>
        <taxon>Gymnolaemata</taxon>
        <taxon>Cheilostomatida</taxon>
        <taxon>Flustrina</taxon>
        <taxon>Buguloidea</taxon>
        <taxon>Bugulidae</taxon>
        <taxon>Bugula</taxon>
    </lineage>
</organism>